<keyword evidence="4" id="KW-1185">Reference proteome</keyword>
<feature type="region of interest" description="Disordered" evidence="1">
    <location>
        <begin position="130"/>
        <end position="152"/>
    </location>
</feature>
<organism evidence="3 4">
    <name type="scientific">Penicillium frequentans</name>
    <dbReference type="NCBI Taxonomy" id="3151616"/>
    <lineage>
        <taxon>Eukaryota</taxon>
        <taxon>Fungi</taxon>
        <taxon>Dikarya</taxon>
        <taxon>Ascomycota</taxon>
        <taxon>Pezizomycotina</taxon>
        <taxon>Eurotiomycetes</taxon>
        <taxon>Eurotiomycetidae</taxon>
        <taxon>Eurotiales</taxon>
        <taxon>Aspergillaceae</taxon>
        <taxon>Penicillium</taxon>
    </lineage>
</organism>
<reference evidence="3 4" key="1">
    <citation type="journal article" date="2023" name="IMA Fungus">
        <title>Comparative genomic study of the Penicillium genus elucidates a diverse pangenome and 15 lateral gene transfer events.</title>
        <authorList>
            <person name="Petersen C."/>
            <person name="Sorensen T."/>
            <person name="Nielsen M.R."/>
            <person name="Sondergaard T.E."/>
            <person name="Sorensen J.L."/>
            <person name="Fitzpatrick D.A."/>
            <person name="Frisvad J.C."/>
            <person name="Nielsen K.L."/>
        </authorList>
    </citation>
    <scope>NUCLEOTIDE SEQUENCE [LARGE SCALE GENOMIC DNA]</scope>
    <source>
        <strain evidence="3 4">IBT 35679</strain>
    </source>
</reference>
<protein>
    <recommendedName>
        <fullName evidence="2">G-patch domain-containing protein</fullName>
    </recommendedName>
</protein>
<comment type="caution">
    <text evidence="3">The sequence shown here is derived from an EMBL/GenBank/DDBJ whole genome shotgun (WGS) entry which is preliminary data.</text>
</comment>
<dbReference type="InterPro" id="IPR000467">
    <property type="entry name" value="G_patch_dom"/>
</dbReference>
<feature type="compositionally biased region" description="Low complexity" evidence="1">
    <location>
        <begin position="135"/>
        <end position="144"/>
    </location>
</feature>
<name>A0AAD6GI43_9EURO</name>
<feature type="compositionally biased region" description="Low complexity" evidence="1">
    <location>
        <begin position="91"/>
        <end position="101"/>
    </location>
</feature>
<feature type="compositionally biased region" description="Low complexity" evidence="1">
    <location>
        <begin position="67"/>
        <end position="80"/>
    </location>
</feature>
<dbReference type="PANTHER" id="PTHR20923:SF1">
    <property type="entry name" value="G PATCH DOMAIN AND ANKYRIN REPEAT-CONTAINING PROTEIN 1"/>
    <property type="match status" value="1"/>
</dbReference>
<dbReference type="GO" id="GO:0003676">
    <property type="term" value="F:nucleic acid binding"/>
    <property type="evidence" value="ECO:0007669"/>
    <property type="project" value="InterPro"/>
</dbReference>
<dbReference type="Proteomes" id="UP001220324">
    <property type="component" value="Unassembled WGS sequence"/>
</dbReference>
<feature type="domain" description="G-patch" evidence="2">
    <location>
        <begin position="169"/>
        <end position="218"/>
    </location>
</feature>
<dbReference type="PROSITE" id="PS50174">
    <property type="entry name" value="G_PATCH"/>
    <property type="match status" value="1"/>
</dbReference>
<dbReference type="InterPro" id="IPR039146">
    <property type="entry name" value="GPANK1"/>
</dbReference>
<evidence type="ECO:0000313" key="4">
    <source>
        <dbReference type="Proteomes" id="UP001220324"/>
    </source>
</evidence>
<feature type="region of interest" description="Disordered" evidence="1">
    <location>
        <begin position="62"/>
        <end position="116"/>
    </location>
</feature>
<proteinExistence type="predicted"/>
<dbReference type="PANTHER" id="PTHR20923">
    <property type="entry name" value="BAT4 PROTEIN-RELATED"/>
    <property type="match status" value="1"/>
</dbReference>
<dbReference type="AlphaFoldDB" id="A0AAD6GI43"/>
<dbReference type="EMBL" id="JAQIZZ010000003">
    <property type="protein sequence ID" value="KAJ5546511.1"/>
    <property type="molecule type" value="Genomic_DNA"/>
</dbReference>
<accession>A0AAD6GI43</accession>
<evidence type="ECO:0000259" key="2">
    <source>
        <dbReference type="PROSITE" id="PS50174"/>
    </source>
</evidence>
<sequence length="255" mass="28054">MSQDYDDEDYYLPLEDQRVFGAGIRRKRVPFVRSGELNTTAGSSSTGTNIANTYLSIVLKQQNSAKTSPSTPTNRNTNTNAPEDILPPPRTTRSAPPTTKTISSASPVPTDKVEPFKGSTRNYCEVCNLPLSDPQSQSQSQETTSRPHEASLAHQVCLKHSHPPSHLDRTRAGMRYLSTYGWDPDSRLGLGAAGREGIREPLKGRIKHDTAGLGSGLDKDGDPIKAPLPVKNKVVKLNPKEMRRKEAEAKRRGRR</sequence>
<feature type="region of interest" description="Disordered" evidence="1">
    <location>
        <begin position="207"/>
        <end position="231"/>
    </location>
</feature>
<evidence type="ECO:0000256" key="1">
    <source>
        <dbReference type="SAM" id="MobiDB-lite"/>
    </source>
</evidence>
<gene>
    <name evidence="3" type="ORF">N7494_004096</name>
</gene>
<evidence type="ECO:0000313" key="3">
    <source>
        <dbReference type="EMBL" id="KAJ5546511.1"/>
    </source>
</evidence>